<evidence type="ECO:0000256" key="18">
    <source>
        <dbReference type="SAM" id="MobiDB-lite"/>
    </source>
</evidence>
<dbReference type="Gene3D" id="1.50.40.10">
    <property type="entry name" value="Mitochondrial carrier domain"/>
    <property type="match status" value="1"/>
</dbReference>
<evidence type="ECO:0000256" key="8">
    <source>
        <dbReference type="ARBA" id="ARBA00023128"/>
    </source>
</evidence>
<evidence type="ECO:0000256" key="4">
    <source>
        <dbReference type="ARBA" id="ARBA00022692"/>
    </source>
</evidence>
<keyword evidence="3 17" id="KW-0813">Transport</keyword>
<comment type="catalytic activity">
    <reaction evidence="13">
        <text>GMP(in) + NAD(+)(out) = GMP(out) + NAD(+)(in)</text>
        <dbReference type="Rhea" id="RHEA:65420"/>
        <dbReference type="ChEBI" id="CHEBI:57540"/>
        <dbReference type="ChEBI" id="CHEBI:58115"/>
    </reaction>
    <physiologicalReaction direction="left-to-right" evidence="13">
        <dbReference type="Rhea" id="RHEA:65421"/>
    </physiologicalReaction>
</comment>
<evidence type="ECO:0000256" key="15">
    <source>
        <dbReference type="ARBA" id="ARBA00059403"/>
    </source>
</evidence>
<feature type="compositionally biased region" description="Polar residues" evidence="18">
    <location>
        <begin position="12"/>
        <end position="22"/>
    </location>
</feature>
<evidence type="ECO:0000256" key="10">
    <source>
        <dbReference type="ARBA" id="ARBA00050736"/>
    </source>
</evidence>
<evidence type="ECO:0000256" key="2">
    <source>
        <dbReference type="ARBA" id="ARBA00006375"/>
    </source>
</evidence>
<dbReference type="OMA" id="AFYNGMG"/>
<feature type="repeat" description="Solcar" evidence="16">
    <location>
        <begin position="277"/>
        <end position="365"/>
    </location>
</feature>
<protein>
    <recommendedName>
        <fullName evidence="22">Mitochondrial nicotinamide adenine dinucleotide transporter 1</fullName>
    </recommendedName>
</protein>
<dbReference type="eggNOG" id="KOG0764">
    <property type="taxonomic scope" value="Eukaryota"/>
</dbReference>
<evidence type="ECO:0000256" key="1">
    <source>
        <dbReference type="ARBA" id="ARBA00004448"/>
    </source>
</evidence>
<comment type="catalytic activity">
    <reaction evidence="10">
        <text>dGMP(in) + NAD(+)(out) = dGMP(out) + NAD(+)(in)</text>
        <dbReference type="Rhea" id="RHEA:65416"/>
        <dbReference type="ChEBI" id="CHEBI:57540"/>
        <dbReference type="ChEBI" id="CHEBI:57673"/>
    </reaction>
    <physiologicalReaction direction="left-to-right" evidence="10">
        <dbReference type="Rhea" id="RHEA:65417"/>
    </physiologicalReaction>
</comment>
<dbReference type="PANTHER" id="PTHR45683">
    <property type="entry name" value="MITOCHONDRIAL NICOTINAMIDE ADENINE DINUCLEOTIDE TRANSPORTER 1-RELATED-RELATED"/>
    <property type="match status" value="1"/>
</dbReference>
<dbReference type="GO" id="GO:0051724">
    <property type="term" value="F:NAD transmembrane transporter activity"/>
    <property type="evidence" value="ECO:0007669"/>
    <property type="project" value="EnsemblFungi"/>
</dbReference>
<evidence type="ECO:0000313" key="21">
    <source>
        <dbReference type="Proteomes" id="UP000002866"/>
    </source>
</evidence>
<dbReference type="EMBL" id="HE806316">
    <property type="protein sequence ID" value="CCH57900.1"/>
    <property type="molecule type" value="Genomic_DNA"/>
</dbReference>
<dbReference type="KEGG" id="tbl:TBLA_0A01000"/>
<comment type="function">
    <text evidence="15">Mitochondrial inner membrane carrier protein that mediates the import of NAD(+) into mitochondria. Can transport NAD(+) by unidirectional transport or by exchange with intramitochondrially generated dAMP and dGMP. Also able to transport NAD(+) by exchange with AMP, GMP or deamido-NAD (+) in vitro.</text>
</comment>
<proteinExistence type="inferred from homology"/>
<dbReference type="FunCoup" id="I2GUU8">
    <property type="interactions" value="337"/>
</dbReference>
<evidence type="ECO:0000256" key="5">
    <source>
        <dbReference type="ARBA" id="ARBA00022737"/>
    </source>
</evidence>
<evidence type="ECO:0000256" key="3">
    <source>
        <dbReference type="ARBA" id="ARBA00022448"/>
    </source>
</evidence>
<comment type="similarity">
    <text evidence="2 17">Belongs to the mitochondrial carrier (TC 2.A.29) family.</text>
</comment>
<dbReference type="InterPro" id="IPR044712">
    <property type="entry name" value="SLC25A32-like"/>
</dbReference>
<comment type="catalytic activity">
    <reaction evidence="11">
        <text>deamido-NAD(+)(in) + NAD(+)(out) = deamido-NAD(+)(out) + NAD(+)(in)</text>
        <dbReference type="Rhea" id="RHEA:65428"/>
        <dbReference type="ChEBI" id="CHEBI:57540"/>
        <dbReference type="ChEBI" id="CHEBI:58437"/>
    </reaction>
    <physiologicalReaction direction="left-to-right" evidence="11">
        <dbReference type="Rhea" id="RHEA:65429"/>
    </physiologicalReaction>
</comment>
<keyword evidence="6" id="KW-0999">Mitochondrion inner membrane</keyword>
<evidence type="ECO:0008006" key="22">
    <source>
        <dbReference type="Google" id="ProtNLM"/>
    </source>
</evidence>
<feature type="repeat" description="Solcar" evidence="16">
    <location>
        <begin position="69"/>
        <end position="161"/>
    </location>
</feature>
<dbReference type="RefSeq" id="XP_004177419.1">
    <property type="nucleotide sequence ID" value="XM_004177371.1"/>
</dbReference>
<evidence type="ECO:0000313" key="20">
    <source>
        <dbReference type="EMBL" id="CCH57900.1"/>
    </source>
</evidence>
<feature type="compositionally biased region" description="Basic and acidic residues" evidence="18">
    <location>
        <begin position="1"/>
        <end position="11"/>
    </location>
</feature>
<dbReference type="InParanoid" id="I2GUU8"/>
<feature type="transmembrane region" description="Helical" evidence="19">
    <location>
        <begin position="73"/>
        <end position="94"/>
    </location>
</feature>
<dbReference type="SUPFAM" id="SSF103506">
    <property type="entry name" value="Mitochondrial carrier"/>
    <property type="match status" value="1"/>
</dbReference>
<evidence type="ECO:0000256" key="6">
    <source>
        <dbReference type="ARBA" id="ARBA00022792"/>
    </source>
</evidence>
<dbReference type="InterPro" id="IPR023395">
    <property type="entry name" value="MCP_dom_sf"/>
</dbReference>
<dbReference type="AlphaFoldDB" id="I2GUU8"/>
<evidence type="ECO:0000256" key="17">
    <source>
        <dbReference type="RuleBase" id="RU000488"/>
    </source>
</evidence>
<comment type="catalytic activity">
    <reaction evidence="14">
        <text>dAMP(in) + NAD(+)(out) = dAMP(out) + NAD(+)(in)</text>
        <dbReference type="Rhea" id="RHEA:65412"/>
        <dbReference type="ChEBI" id="CHEBI:57540"/>
        <dbReference type="ChEBI" id="CHEBI:58245"/>
    </reaction>
    <physiologicalReaction direction="left-to-right" evidence="14">
        <dbReference type="Rhea" id="RHEA:65413"/>
    </physiologicalReaction>
</comment>
<feature type="transmembrane region" description="Helical" evidence="19">
    <location>
        <begin position="230"/>
        <end position="251"/>
    </location>
</feature>
<sequence length="375" mass="42644">MDQNAKLRDKSIGNSRSSSNTEIICPDGSSPLSSTDIIEPRESNEIQVQHTNLHEIYNSQTKYQLKSSHQSKIIAFSGALAGFLSGIAVCPLDVAKTRLQAQGLQVTNLENKYYHGLINTLRTIVYDEGIRGIYKGLTPIILGYFPTWMIYFSVYERCKKFYPIYFNNNDFISNSFSAISAGTVSTIATNPIWVVKTRLMLQTHIARTRTHYKGTLDAFVTIYQQEGIRALYAGLIPSFLGLFHVAIHFPVFEQLKEKFNCYEKKLIPNTSEYEYSINLERLIMASCISKMMASSITYPHEILRTRMQLKSDLPNSLQRRIIPLIKTIYIQEGLRGFYSGFTTNLVRTVPASAITMVSFEYFRSVLTALDNTLEH</sequence>
<dbReference type="GO" id="GO:0005743">
    <property type="term" value="C:mitochondrial inner membrane"/>
    <property type="evidence" value="ECO:0007669"/>
    <property type="project" value="UniProtKB-SubCell"/>
</dbReference>
<evidence type="ECO:0000256" key="13">
    <source>
        <dbReference type="ARBA" id="ARBA00052827"/>
    </source>
</evidence>
<evidence type="ECO:0000256" key="19">
    <source>
        <dbReference type="SAM" id="Phobius"/>
    </source>
</evidence>
<dbReference type="GeneID" id="14492764"/>
<keyword evidence="5" id="KW-0677">Repeat</keyword>
<dbReference type="InterPro" id="IPR002067">
    <property type="entry name" value="MCP"/>
</dbReference>
<comment type="catalytic activity">
    <reaction evidence="12">
        <text>AMP(in) + NAD(+)(out) = AMP(out) + NAD(+)(in)</text>
        <dbReference type="Rhea" id="RHEA:65424"/>
        <dbReference type="ChEBI" id="CHEBI:57540"/>
        <dbReference type="ChEBI" id="CHEBI:456215"/>
    </reaction>
    <physiologicalReaction direction="left-to-right" evidence="12">
        <dbReference type="Rhea" id="RHEA:65425"/>
    </physiologicalReaction>
</comment>
<feature type="repeat" description="Solcar" evidence="16">
    <location>
        <begin position="169"/>
        <end position="258"/>
    </location>
</feature>
<dbReference type="Proteomes" id="UP000002866">
    <property type="component" value="Chromosome 1"/>
</dbReference>
<evidence type="ECO:0000256" key="12">
    <source>
        <dbReference type="ARBA" id="ARBA00052051"/>
    </source>
</evidence>
<evidence type="ECO:0000256" key="11">
    <source>
        <dbReference type="ARBA" id="ARBA00051263"/>
    </source>
</evidence>
<dbReference type="PROSITE" id="PS50920">
    <property type="entry name" value="SOLCAR"/>
    <property type="match status" value="3"/>
</dbReference>
<reference evidence="20 21" key="1">
    <citation type="journal article" date="2011" name="Proc. Natl. Acad. Sci. U.S.A.">
        <title>Evolutionary erosion of yeast sex chromosomes by mating-type switching accidents.</title>
        <authorList>
            <person name="Gordon J.L."/>
            <person name="Armisen D."/>
            <person name="Proux-Wera E."/>
            <person name="Oheigeartaigh S.S."/>
            <person name="Byrne K.P."/>
            <person name="Wolfe K.H."/>
        </authorList>
    </citation>
    <scope>NUCLEOTIDE SEQUENCE [LARGE SCALE GENOMIC DNA]</scope>
    <source>
        <strain evidence="21">ATCC 34711 / CBS 6284 / DSM 70876 / NBRC 10599 / NRRL Y-10934 / UCD 77-7</strain>
    </source>
</reference>
<dbReference type="Pfam" id="PF00153">
    <property type="entry name" value="Mito_carr"/>
    <property type="match status" value="3"/>
</dbReference>
<feature type="region of interest" description="Disordered" evidence="18">
    <location>
        <begin position="1"/>
        <end position="36"/>
    </location>
</feature>
<dbReference type="HOGENOM" id="CLU_015166_6_1_1"/>
<dbReference type="InterPro" id="IPR018108">
    <property type="entry name" value="MCP_transmembrane"/>
</dbReference>
<name>I2GUU8_HENB6</name>
<evidence type="ECO:0000256" key="16">
    <source>
        <dbReference type="PROSITE-ProRule" id="PRU00282"/>
    </source>
</evidence>
<keyword evidence="7 19" id="KW-1133">Transmembrane helix</keyword>
<dbReference type="PRINTS" id="PR00926">
    <property type="entry name" value="MITOCARRIER"/>
</dbReference>
<accession>I2GUU8</accession>
<dbReference type="FunFam" id="1.50.40.10:FF:000081">
    <property type="entry name" value="NAD+ transporter"/>
    <property type="match status" value="1"/>
</dbReference>
<comment type="subcellular location">
    <subcellularLocation>
        <location evidence="1">Mitochondrion inner membrane</location>
        <topology evidence="1">Multi-pass membrane protein</topology>
    </subcellularLocation>
</comment>
<keyword evidence="4 16" id="KW-0812">Transmembrane</keyword>
<keyword evidence="9 16" id="KW-0472">Membrane</keyword>
<gene>
    <name evidence="20" type="primary">TBLA0A01000</name>
    <name evidence="20" type="ORF">TBLA_0A01000</name>
</gene>
<keyword evidence="21" id="KW-1185">Reference proteome</keyword>
<evidence type="ECO:0000256" key="14">
    <source>
        <dbReference type="ARBA" id="ARBA00052961"/>
    </source>
</evidence>
<dbReference type="OrthoDB" id="10266426at2759"/>
<organism evidence="20 21">
    <name type="scientific">Henningerozyma blattae (strain ATCC 34711 / CBS 6284 / DSM 70876 / NBRC 10599 / NRRL Y-10934 / UCD 77-7)</name>
    <name type="common">Yeast</name>
    <name type="synonym">Tetrapisispora blattae</name>
    <dbReference type="NCBI Taxonomy" id="1071380"/>
    <lineage>
        <taxon>Eukaryota</taxon>
        <taxon>Fungi</taxon>
        <taxon>Dikarya</taxon>
        <taxon>Ascomycota</taxon>
        <taxon>Saccharomycotina</taxon>
        <taxon>Saccharomycetes</taxon>
        <taxon>Saccharomycetales</taxon>
        <taxon>Saccharomycetaceae</taxon>
        <taxon>Henningerozyma</taxon>
    </lineage>
</organism>
<feature type="transmembrane region" description="Helical" evidence="19">
    <location>
        <begin position="136"/>
        <end position="155"/>
    </location>
</feature>
<dbReference type="FunFam" id="1.50.40.10:FF:000106">
    <property type="entry name" value="NAD+ transporter"/>
    <property type="match status" value="1"/>
</dbReference>
<evidence type="ECO:0000256" key="7">
    <source>
        <dbReference type="ARBA" id="ARBA00022989"/>
    </source>
</evidence>
<dbReference type="GO" id="GO:1990549">
    <property type="term" value="P:mitochondrial NAD transmembrane transport"/>
    <property type="evidence" value="ECO:0007669"/>
    <property type="project" value="EnsemblFungi"/>
</dbReference>
<keyword evidence="8" id="KW-0496">Mitochondrion</keyword>
<evidence type="ECO:0000256" key="9">
    <source>
        <dbReference type="ARBA" id="ARBA00023136"/>
    </source>
</evidence>